<evidence type="ECO:0000313" key="3">
    <source>
        <dbReference type="Proteomes" id="UP000236569"/>
    </source>
</evidence>
<keyword evidence="1" id="KW-0472">Membrane</keyword>
<comment type="caution">
    <text evidence="2">The sequence shown here is derived from an EMBL/GenBank/DDBJ whole genome shotgun (WGS) entry which is preliminary data.</text>
</comment>
<reference evidence="3" key="1">
    <citation type="submission" date="2018-01" db="EMBL/GenBank/DDBJ databases">
        <title>Draft Genome Sequence of the Radioresistant Bacterium Deinococcus aerius TR0125, Isolated from the Higher Atmosphere above Japan.</title>
        <authorList>
            <person name="Satoh K."/>
            <person name="Arai H."/>
            <person name="Sanzen T."/>
            <person name="Kawaguchi Y."/>
            <person name="Hayashi H."/>
            <person name="Yokobori S."/>
            <person name="Yamagishi A."/>
            <person name="Oono Y."/>
            <person name="Narumi I."/>
        </authorList>
    </citation>
    <scope>NUCLEOTIDE SEQUENCE [LARGE SCALE GENOMIC DNA]</scope>
    <source>
        <strain evidence="3">TR0125</strain>
    </source>
</reference>
<name>A0A2I9DH10_9DEIO</name>
<proteinExistence type="predicted"/>
<sequence length="107" mass="11089">MAGVEPHRPLLLLAAALLAALLALGLSLQLGRRGIPRVTHHALFFAVCAVVGVAAFLSLRAGARGWALLPALGLLLLMPRTRPGRANHWGLALACAAAFGLGAWGAW</sequence>
<feature type="transmembrane region" description="Helical" evidence="1">
    <location>
        <begin position="88"/>
        <end position="106"/>
    </location>
</feature>
<feature type="transmembrane region" description="Helical" evidence="1">
    <location>
        <begin position="41"/>
        <end position="59"/>
    </location>
</feature>
<accession>A0A2I9DH10</accession>
<evidence type="ECO:0000256" key="1">
    <source>
        <dbReference type="SAM" id="Phobius"/>
    </source>
</evidence>
<evidence type="ECO:0000313" key="2">
    <source>
        <dbReference type="EMBL" id="GBF05438.1"/>
    </source>
</evidence>
<dbReference type="RefSeq" id="WP_103128861.1">
    <property type="nucleotide sequence ID" value="NZ_BFAG01000004.1"/>
</dbReference>
<dbReference type="Proteomes" id="UP000236569">
    <property type="component" value="Unassembled WGS sequence"/>
</dbReference>
<keyword evidence="1" id="KW-1133">Transmembrane helix</keyword>
<protein>
    <submittedName>
        <fullName evidence="2">Uncharacterized protein</fullName>
    </submittedName>
</protein>
<keyword evidence="3" id="KW-1185">Reference proteome</keyword>
<dbReference type="AlphaFoldDB" id="A0A2I9DH10"/>
<dbReference type="EMBL" id="BFAG01000004">
    <property type="protein sequence ID" value="GBF05438.1"/>
    <property type="molecule type" value="Genomic_DNA"/>
</dbReference>
<organism evidence="2 3">
    <name type="scientific">Deinococcus aerius</name>
    <dbReference type="NCBI Taxonomy" id="200253"/>
    <lineage>
        <taxon>Bacteria</taxon>
        <taxon>Thermotogati</taxon>
        <taxon>Deinococcota</taxon>
        <taxon>Deinococci</taxon>
        <taxon>Deinococcales</taxon>
        <taxon>Deinococcaceae</taxon>
        <taxon>Deinococcus</taxon>
    </lineage>
</organism>
<gene>
    <name evidence="2" type="ORF">DAERI_040198</name>
</gene>
<keyword evidence="1" id="KW-0812">Transmembrane</keyword>